<evidence type="ECO:0000256" key="6">
    <source>
        <dbReference type="SAM" id="Phobius"/>
    </source>
</evidence>
<feature type="transmembrane region" description="Helical" evidence="6">
    <location>
        <begin position="100"/>
        <end position="122"/>
    </location>
</feature>
<name>A0A504U3C8_9HYPH</name>
<keyword evidence="5 6" id="KW-0472">Membrane</keyword>
<dbReference type="GO" id="GO:0033228">
    <property type="term" value="P:cysteine export across plasma membrane"/>
    <property type="evidence" value="ECO:0007669"/>
    <property type="project" value="TreeGrafter"/>
</dbReference>
<feature type="transmembrane region" description="Helical" evidence="6">
    <location>
        <begin position="134"/>
        <end position="156"/>
    </location>
</feature>
<keyword evidence="8" id="KW-1185">Reference proteome</keyword>
<keyword evidence="2" id="KW-1003">Cell membrane</keyword>
<dbReference type="Proteomes" id="UP000316429">
    <property type="component" value="Unassembled WGS sequence"/>
</dbReference>
<evidence type="ECO:0000256" key="4">
    <source>
        <dbReference type="ARBA" id="ARBA00022989"/>
    </source>
</evidence>
<dbReference type="GO" id="GO:0005886">
    <property type="term" value="C:plasma membrane"/>
    <property type="evidence" value="ECO:0007669"/>
    <property type="project" value="UniProtKB-SubCell"/>
</dbReference>
<dbReference type="RefSeq" id="WP_140825884.1">
    <property type="nucleotide sequence ID" value="NZ_VFYP01000001.1"/>
</dbReference>
<evidence type="ECO:0000256" key="3">
    <source>
        <dbReference type="ARBA" id="ARBA00022692"/>
    </source>
</evidence>
<proteinExistence type="predicted"/>
<keyword evidence="3 6" id="KW-0812">Transmembrane</keyword>
<dbReference type="PANTHER" id="PTHR30086:SF20">
    <property type="entry name" value="ARGININE EXPORTER PROTEIN ARGO-RELATED"/>
    <property type="match status" value="1"/>
</dbReference>
<gene>
    <name evidence="7" type="ORF">FJQ55_01055</name>
</gene>
<dbReference type="PANTHER" id="PTHR30086">
    <property type="entry name" value="ARGININE EXPORTER PROTEIN ARGO"/>
    <property type="match status" value="1"/>
</dbReference>
<dbReference type="AlphaFoldDB" id="A0A504U3C8"/>
<evidence type="ECO:0000313" key="7">
    <source>
        <dbReference type="EMBL" id="TPP09494.1"/>
    </source>
</evidence>
<dbReference type="InterPro" id="IPR001123">
    <property type="entry name" value="LeuE-type"/>
</dbReference>
<evidence type="ECO:0008006" key="9">
    <source>
        <dbReference type="Google" id="ProtNLM"/>
    </source>
</evidence>
<dbReference type="GO" id="GO:0015171">
    <property type="term" value="F:amino acid transmembrane transporter activity"/>
    <property type="evidence" value="ECO:0007669"/>
    <property type="project" value="TreeGrafter"/>
</dbReference>
<organism evidence="7 8">
    <name type="scientific">Rhizobium glycinendophyticum</name>
    <dbReference type="NCBI Taxonomy" id="2589807"/>
    <lineage>
        <taxon>Bacteria</taxon>
        <taxon>Pseudomonadati</taxon>
        <taxon>Pseudomonadota</taxon>
        <taxon>Alphaproteobacteria</taxon>
        <taxon>Hyphomicrobiales</taxon>
        <taxon>Rhizobiaceae</taxon>
        <taxon>Rhizobium/Agrobacterium group</taxon>
        <taxon>Rhizobium</taxon>
    </lineage>
</organism>
<dbReference type="OrthoDB" id="6710777at2"/>
<evidence type="ECO:0000256" key="5">
    <source>
        <dbReference type="ARBA" id="ARBA00023136"/>
    </source>
</evidence>
<evidence type="ECO:0000256" key="2">
    <source>
        <dbReference type="ARBA" id="ARBA00022475"/>
    </source>
</evidence>
<feature type="transmembrane region" description="Helical" evidence="6">
    <location>
        <begin position="168"/>
        <end position="191"/>
    </location>
</feature>
<evidence type="ECO:0000313" key="8">
    <source>
        <dbReference type="Proteomes" id="UP000316429"/>
    </source>
</evidence>
<evidence type="ECO:0000256" key="1">
    <source>
        <dbReference type="ARBA" id="ARBA00004651"/>
    </source>
</evidence>
<protein>
    <recommendedName>
        <fullName evidence="9">LysE family translocator</fullName>
    </recommendedName>
</protein>
<comment type="caution">
    <text evidence="7">The sequence shown here is derived from an EMBL/GenBank/DDBJ whole genome shotgun (WGS) entry which is preliminary data.</text>
</comment>
<keyword evidence="4 6" id="KW-1133">Transmembrane helix</keyword>
<dbReference type="EMBL" id="VFYP01000001">
    <property type="protein sequence ID" value="TPP09494.1"/>
    <property type="molecule type" value="Genomic_DNA"/>
</dbReference>
<sequence length="197" mass="19936">MSLPAFALAVLLLLLTPGPTNTLLAVAGAARGLKDALPLVGAELAGYLITISTLVFLAAPILAGQPMAALIVKLASTVWVLLLAIRLWSNPPTVDDPGAIGALGVFVTTFLNPKGLVIGLALMPPALTGIPGGFAAPLPYLALFSALVVLVALSWLTFGAKVLSSVAVANPLLIGRVAASFLVLFAASLAGRAIGWI</sequence>
<feature type="transmembrane region" description="Helical" evidence="6">
    <location>
        <begin position="44"/>
        <end position="63"/>
    </location>
</feature>
<comment type="subcellular location">
    <subcellularLocation>
        <location evidence="1">Cell membrane</location>
        <topology evidence="1">Multi-pass membrane protein</topology>
    </subcellularLocation>
</comment>
<reference evidence="7 8" key="1">
    <citation type="submission" date="2019-06" db="EMBL/GenBank/DDBJ databases">
        <title>Rhizobium sp. CL12 isolated from roots of soybean.</title>
        <authorList>
            <person name="Wang C."/>
        </authorList>
    </citation>
    <scope>NUCLEOTIDE SEQUENCE [LARGE SCALE GENOMIC DNA]</scope>
    <source>
        <strain evidence="7 8">CL12</strain>
    </source>
</reference>
<accession>A0A504U3C8</accession>
<feature type="transmembrane region" description="Helical" evidence="6">
    <location>
        <begin position="70"/>
        <end position="88"/>
    </location>
</feature>